<evidence type="ECO:0000259" key="2">
    <source>
        <dbReference type="PROSITE" id="PS50966"/>
    </source>
</evidence>
<gene>
    <name evidence="3" type="ORF">SAMN05216218_1463</name>
</gene>
<dbReference type="InterPro" id="IPR007527">
    <property type="entry name" value="Znf_SWIM"/>
</dbReference>
<keyword evidence="4" id="KW-1185">Reference proteome</keyword>
<proteinExistence type="predicted"/>
<evidence type="ECO:0000256" key="1">
    <source>
        <dbReference type="PROSITE-ProRule" id="PRU00325"/>
    </source>
</evidence>
<dbReference type="RefSeq" id="WP_092695821.1">
    <property type="nucleotide sequence ID" value="NZ_FNBK01000046.1"/>
</dbReference>
<dbReference type="Proteomes" id="UP000199076">
    <property type="component" value="Unassembled WGS sequence"/>
</dbReference>
<feature type="domain" description="SWIM-type" evidence="2">
    <location>
        <begin position="43"/>
        <end position="83"/>
    </location>
</feature>
<dbReference type="EMBL" id="FNBK01000046">
    <property type="protein sequence ID" value="SDG44473.1"/>
    <property type="molecule type" value="Genomic_DNA"/>
</dbReference>
<dbReference type="GO" id="GO:0008270">
    <property type="term" value="F:zinc ion binding"/>
    <property type="evidence" value="ECO:0007669"/>
    <property type="project" value="UniProtKB-KW"/>
</dbReference>
<dbReference type="PROSITE" id="PS50966">
    <property type="entry name" value="ZF_SWIM"/>
    <property type="match status" value="1"/>
</dbReference>
<accession>A0A1G7UAG4</accession>
<reference evidence="4" key="1">
    <citation type="submission" date="2016-10" db="EMBL/GenBank/DDBJ databases">
        <authorList>
            <person name="Varghese N."/>
            <person name="Submissions S."/>
        </authorList>
    </citation>
    <scope>NUCLEOTIDE SEQUENCE [LARGE SCALE GENOMIC DNA]</scope>
    <source>
        <strain evidence="4">IBRC-M 10760</strain>
    </source>
</reference>
<evidence type="ECO:0000313" key="3">
    <source>
        <dbReference type="EMBL" id="SDG44473.1"/>
    </source>
</evidence>
<evidence type="ECO:0000313" key="4">
    <source>
        <dbReference type="Proteomes" id="UP000199076"/>
    </source>
</evidence>
<dbReference type="OrthoDB" id="142306at2157"/>
<dbReference type="AlphaFoldDB" id="A0A1G7UAG4"/>
<dbReference type="STRING" id="660518.SAMN05216218_1463"/>
<organism evidence="3 4">
    <name type="scientific">Halorientalis regularis</name>
    <dbReference type="NCBI Taxonomy" id="660518"/>
    <lineage>
        <taxon>Archaea</taxon>
        <taxon>Methanobacteriati</taxon>
        <taxon>Methanobacteriota</taxon>
        <taxon>Stenosarchaea group</taxon>
        <taxon>Halobacteria</taxon>
        <taxon>Halobacteriales</taxon>
        <taxon>Haloarculaceae</taxon>
        <taxon>Halorientalis</taxon>
    </lineage>
</organism>
<sequence length="108" mass="12008">MAVAPTSTPATTRRSVAAATEYIATCRVAPQLYEVVNDSGDTYVVDLREPACTCPDYEYRADSDDRVGEHGCKHIRRVRMERGEIDIAPLRETNLRLDPLLLEAIADV</sequence>
<keyword evidence="1" id="KW-0863">Zinc-finger</keyword>
<protein>
    <submittedName>
        <fullName evidence="3">SWIM zinc finger</fullName>
    </submittedName>
</protein>
<keyword evidence="1" id="KW-0862">Zinc</keyword>
<name>A0A1G7UAG4_9EURY</name>
<keyword evidence="1" id="KW-0479">Metal-binding</keyword>